<dbReference type="PROSITE" id="PS50109">
    <property type="entry name" value="HIS_KIN"/>
    <property type="match status" value="1"/>
</dbReference>
<dbReference type="PROSITE" id="PS51257">
    <property type="entry name" value="PROKAR_LIPOPROTEIN"/>
    <property type="match status" value="1"/>
</dbReference>
<dbReference type="SMART" id="SM00388">
    <property type="entry name" value="HisKA"/>
    <property type="match status" value="1"/>
</dbReference>
<dbReference type="PRINTS" id="PR00344">
    <property type="entry name" value="BCTRLSENSOR"/>
</dbReference>
<keyword evidence="9" id="KW-0732">Signal</keyword>
<feature type="transmembrane region" description="Helical" evidence="8">
    <location>
        <begin position="170"/>
        <end position="191"/>
    </location>
</feature>
<protein>
    <recommendedName>
        <fullName evidence="3">histidine kinase</fullName>
        <ecNumber evidence="3">2.7.13.3</ecNumber>
    </recommendedName>
</protein>
<dbReference type="Proteomes" id="UP000190286">
    <property type="component" value="Unassembled WGS sequence"/>
</dbReference>
<evidence type="ECO:0000256" key="7">
    <source>
        <dbReference type="ARBA" id="ARBA00023012"/>
    </source>
</evidence>
<keyword evidence="12" id="KW-1185">Reference proteome</keyword>
<accession>A0A1T4X5P7</accession>
<evidence type="ECO:0000313" key="12">
    <source>
        <dbReference type="Proteomes" id="UP000190286"/>
    </source>
</evidence>
<keyword evidence="8" id="KW-0472">Membrane</keyword>
<dbReference type="SMART" id="SM00387">
    <property type="entry name" value="HATPase_c"/>
    <property type="match status" value="1"/>
</dbReference>
<dbReference type="Pfam" id="PF02518">
    <property type="entry name" value="HATPase_c"/>
    <property type="match status" value="1"/>
</dbReference>
<dbReference type="Pfam" id="PF00512">
    <property type="entry name" value="HisKA"/>
    <property type="match status" value="1"/>
</dbReference>
<dbReference type="InterPro" id="IPR036890">
    <property type="entry name" value="HATPase_C_sf"/>
</dbReference>
<dbReference type="EC" id="2.7.13.3" evidence="3"/>
<dbReference type="RefSeq" id="WP_078784389.1">
    <property type="nucleotide sequence ID" value="NZ_DAWEPH010000053.1"/>
</dbReference>
<evidence type="ECO:0000256" key="5">
    <source>
        <dbReference type="ARBA" id="ARBA00022679"/>
    </source>
</evidence>
<organism evidence="11 12">
    <name type="scientific">Gemmiger formicilis</name>
    <dbReference type="NCBI Taxonomy" id="745368"/>
    <lineage>
        <taxon>Bacteria</taxon>
        <taxon>Bacillati</taxon>
        <taxon>Bacillota</taxon>
        <taxon>Clostridia</taxon>
        <taxon>Eubacteriales</taxon>
        <taxon>Gemmiger</taxon>
    </lineage>
</organism>
<dbReference type="GeneID" id="93337920"/>
<evidence type="ECO:0000256" key="4">
    <source>
        <dbReference type="ARBA" id="ARBA00022553"/>
    </source>
</evidence>
<evidence type="ECO:0000256" key="8">
    <source>
        <dbReference type="SAM" id="Phobius"/>
    </source>
</evidence>
<dbReference type="CDD" id="cd00075">
    <property type="entry name" value="HATPase"/>
    <property type="match status" value="1"/>
</dbReference>
<dbReference type="SUPFAM" id="SSF47384">
    <property type="entry name" value="Homodimeric domain of signal transducing histidine kinase"/>
    <property type="match status" value="1"/>
</dbReference>
<feature type="domain" description="Histidine kinase" evidence="10">
    <location>
        <begin position="207"/>
        <end position="415"/>
    </location>
</feature>
<dbReference type="InterPro" id="IPR003594">
    <property type="entry name" value="HATPase_dom"/>
</dbReference>
<dbReference type="InterPro" id="IPR050351">
    <property type="entry name" value="BphY/WalK/GraS-like"/>
</dbReference>
<dbReference type="PANTHER" id="PTHR45453:SF1">
    <property type="entry name" value="PHOSPHATE REGULON SENSOR PROTEIN PHOR"/>
    <property type="match status" value="1"/>
</dbReference>
<dbReference type="InterPro" id="IPR036097">
    <property type="entry name" value="HisK_dim/P_sf"/>
</dbReference>
<keyword evidence="8" id="KW-0812">Transmembrane</keyword>
<dbReference type="OrthoDB" id="9786919at2"/>
<dbReference type="GO" id="GO:0004721">
    <property type="term" value="F:phosphoprotein phosphatase activity"/>
    <property type="evidence" value="ECO:0007669"/>
    <property type="project" value="TreeGrafter"/>
</dbReference>
<feature type="chain" id="PRO_5039255092" description="histidine kinase" evidence="9">
    <location>
        <begin position="26"/>
        <end position="424"/>
    </location>
</feature>
<evidence type="ECO:0000256" key="9">
    <source>
        <dbReference type="SAM" id="SignalP"/>
    </source>
</evidence>
<proteinExistence type="predicted"/>
<dbReference type="InterPro" id="IPR005467">
    <property type="entry name" value="His_kinase_dom"/>
</dbReference>
<evidence type="ECO:0000256" key="2">
    <source>
        <dbReference type="ARBA" id="ARBA00004370"/>
    </source>
</evidence>
<evidence type="ECO:0000256" key="3">
    <source>
        <dbReference type="ARBA" id="ARBA00012438"/>
    </source>
</evidence>
<dbReference type="GO" id="GO:0000155">
    <property type="term" value="F:phosphorelay sensor kinase activity"/>
    <property type="evidence" value="ECO:0007669"/>
    <property type="project" value="InterPro"/>
</dbReference>
<name>A0A1T4X5P7_9FIRM</name>
<dbReference type="InterPro" id="IPR003661">
    <property type="entry name" value="HisK_dim/P_dom"/>
</dbReference>
<reference evidence="11 12" key="1">
    <citation type="submission" date="2017-02" db="EMBL/GenBank/DDBJ databases">
        <authorList>
            <person name="Peterson S.W."/>
        </authorList>
    </citation>
    <scope>NUCLEOTIDE SEQUENCE [LARGE SCALE GENOMIC DNA]</scope>
    <source>
        <strain evidence="11 12">ATCC 27749</strain>
    </source>
</reference>
<dbReference type="Gene3D" id="1.10.287.130">
    <property type="match status" value="1"/>
</dbReference>
<keyword evidence="5" id="KW-0808">Transferase</keyword>
<gene>
    <name evidence="11" type="ORF">SAMN02745178_01455</name>
</gene>
<dbReference type="STRING" id="745368.SAMN02745178_01455"/>
<evidence type="ECO:0000313" key="11">
    <source>
        <dbReference type="EMBL" id="SKA84757.1"/>
    </source>
</evidence>
<dbReference type="InterPro" id="IPR004358">
    <property type="entry name" value="Sig_transdc_His_kin-like_C"/>
</dbReference>
<dbReference type="GO" id="GO:0005886">
    <property type="term" value="C:plasma membrane"/>
    <property type="evidence" value="ECO:0007669"/>
    <property type="project" value="TreeGrafter"/>
</dbReference>
<keyword evidence="6 11" id="KW-0418">Kinase</keyword>
<keyword evidence="4" id="KW-0597">Phosphoprotein</keyword>
<dbReference type="PANTHER" id="PTHR45453">
    <property type="entry name" value="PHOSPHATE REGULON SENSOR PROTEIN PHOR"/>
    <property type="match status" value="1"/>
</dbReference>
<dbReference type="AlphaFoldDB" id="A0A1T4X5P7"/>
<dbReference type="Gene3D" id="3.30.565.10">
    <property type="entry name" value="Histidine kinase-like ATPase, C-terminal domain"/>
    <property type="match status" value="1"/>
</dbReference>
<comment type="subcellular location">
    <subcellularLocation>
        <location evidence="2">Membrane</location>
    </subcellularLocation>
</comment>
<dbReference type="CDD" id="cd00082">
    <property type="entry name" value="HisKA"/>
    <property type="match status" value="1"/>
</dbReference>
<keyword evidence="8" id="KW-1133">Transmembrane helix</keyword>
<evidence type="ECO:0000256" key="1">
    <source>
        <dbReference type="ARBA" id="ARBA00000085"/>
    </source>
</evidence>
<evidence type="ECO:0000256" key="6">
    <source>
        <dbReference type="ARBA" id="ARBA00022777"/>
    </source>
</evidence>
<dbReference type="GO" id="GO:0016036">
    <property type="term" value="P:cellular response to phosphate starvation"/>
    <property type="evidence" value="ECO:0007669"/>
    <property type="project" value="TreeGrafter"/>
</dbReference>
<sequence>MKRTSMYTAVLALSLAMALAGGGLACRTFRERLDALEEQAVLQHQRNVCGLEDAFAAEYDTRSGAGYLSSGADSVCARVGQAYTRGQWLILGSSTAAFALMREGDVAYSALPESVAAADVQQAAAATDGILLRGETLLLGGVLNTPYSYPVAVVTAADASEAFAARNRLLYSWLAVQAVITLAALVAAYHYERLQELNARQSRFVADLTHELKTPLTSLIGYADLLRGGTLDAERRRTAAEALYHESARLESLSQQLLALNGLQADGVVLRPVRVAAAFADAVRSLPDVVLDCDAPAEAVVLADRVLLADLVRNLALNAWHAGPQDGAVHLRCTDAGECWRLTVQDTGCGIPAEALPHLTEPFYRVDKARARANGGSGVGLALCAQIAEAFGTQMTFASRVGEGTTVTILLQKEAEHEEAAQQQ</sequence>
<dbReference type="SUPFAM" id="SSF55874">
    <property type="entry name" value="ATPase domain of HSP90 chaperone/DNA topoisomerase II/histidine kinase"/>
    <property type="match status" value="1"/>
</dbReference>
<feature type="signal peptide" evidence="9">
    <location>
        <begin position="1"/>
        <end position="25"/>
    </location>
</feature>
<dbReference type="EMBL" id="FUYF01000006">
    <property type="protein sequence ID" value="SKA84757.1"/>
    <property type="molecule type" value="Genomic_DNA"/>
</dbReference>
<comment type="catalytic activity">
    <reaction evidence="1">
        <text>ATP + protein L-histidine = ADP + protein N-phospho-L-histidine.</text>
        <dbReference type="EC" id="2.7.13.3"/>
    </reaction>
</comment>
<keyword evidence="7" id="KW-0902">Two-component regulatory system</keyword>
<evidence type="ECO:0000259" key="10">
    <source>
        <dbReference type="PROSITE" id="PS50109"/>
    </source>
</evidence>